<evidence type="ECO:0000313" key="2">
    <source>
        <dbReference type="Proteomes" id="UP000007304"/>
    </source>
</evidence>
<dbReference type="HOGENOM" id="CLU_1786847_0_0_1"/>
<dbReference type="EMBL" id="JH226134">
    <property type="protein sequence ID" value="EHY58103.1"/>
    <property type="molecule type" value="Genomic_DNA"/>
</dbReference>
<proteinExistence type="predicted"/>
<dbReference type="STRING" id="858893.H6C388"/>
<dbReference type="InParanoid" id="H6C388"/>
<dbReference type="Proteomes" id="UP000007304">
    <property type="component" value="Unassembled WGS sequence"/>
</dbReference>
<dbReference type="RefSeq" id="XP_009158564.1">
    <property type="nucleotide sequence ID" value="XM_009160316.1"/>
</dbReference>
<evidence type="ECO:0000313" key="1">
    <source>
        <dbReference type="EMBL" id="EHY58103.1"/>
    </source>
</evidence>
<name>H6C388_EXODN</name>
<keyword evidence="2" id="KW-1185">Reference proteome</keyword>
<gene>
    <name evidence="1" type="ORF">HMPREF1120_06121</name>
</gene>
<sequence>MLYVLWYAAAAAATVVSKAKRKTRNGDDPGASLHSVVAVRRIWPVCALLNAHWGRECKCVPFANRNKGNSCKRGYQSVILSELFVAELVYVILTSKERSSFAQLFPQPYFLCGSLAIEASCSCASITSTLLFNCLLLSSGRTCPA</sequence>
<organism evidence="1 2">
    <name type="scientific">Exophiala dermatitidis (strain ATCC 34100 / CBS 525.76 / NIH/UT8656)</name>
    <name type="common">Black yeast</name>
    <name type="synonym">Wangiella dermatitidis</name>
    <dbReference type="NCBI Taxonomy" id="858893"/>
    <lineage>
        <taxon>Eukaryota</taxon>
        <taxon>Fungi</taxon>
        <taxon>Dikarya</taxon>
        <taxon>Ascomycota</taxon>
        <taxon>Pezizomycotina</taxon>
        <taxon>Eurotiomycetes</taxon>
        <taxon>Chaetothyriomycetidae</taxon>
        <taxon>Chaetothyriales</taxon>
        <taxon>Herpotrichiellaceae</taxon>
        <taxon>Exophiala</taxon>
    </lineage>
</organism>
<accession>H6C388</accession>
<reference evidence="1" key="1">
    <citation type="submission" date="2011-07" db="EMBL/GenBank/DDBJ databases">
        <title>The Genome Sequence of Exophiala (Wangiella) dermatitidis NIH/UT8656.</title>
        <authorList>
            <consortium name="The Broad Institute Genome Sequencing Platform"/>
            <person name="Cuomo C."/>
            <person name="Wang Z."/>
            <person name="Hunicke-Smith S."/>
            <person name="Szanislo P.J."/>
            <person name="Earl A."/>
            <person name="Young S.K."/>
            <person name="Zeng Q."/>
            <person name="Gargeya S."/>
            <person name="Fitzgerald M."/>
            <person name="Haas B."/>
            <person name="Abouelleil A."/>
            <person name="Alvarado L."/>
            <person name="Arachchi H.M."/>
            <person name="Berlin A."/>
            <person name="Brown A."/>
            <person name="Chapman S.B."/>
            <person name="Chen Z."/>
            <person name="Dunbar C."/>
            <person name="Freedman E."/>
            <person name="Gearin G."/>
            <person name="Gellesch M."/>
            <person name="Goldberg J."/>
            <person name="Griggs A."/>
            <person name="Gujja S."/>
            <person name="Heiman D."/>
            <person name="Howarth C."/>
            <person name="Larson L."/>
            <person name="Lui A."/>
            <person name="MacDonald P.J.P."/>
            <person name="Montmayeur A."/>
            <person name="Murphy C."/>
            <person name="Neiman D."/>
            <person name="Pearson M."/>
            <person name="Priest M."/>
            <person name="Roberts A."/>
            <person name="Saif S."/>
            <person name="Shea T."/>
            <person name="Shenoy N."/>
            <person name="Sisk P."/>
            <person name="Stolte C."/>
            <person name="Sykes S."/>
            <person name="Wortman J."/>
            <person name="Nusbaum C."/>
            <person name="Birren B."/>
        </authorList>
    </citation>
    <scope>NUCLEOTIDE SEQUENCE</scope>
    <source>
        <strain evidence="1">NIH/UT8656</strain>
    </source>
</reference>
<dbReference type="AlphaFoldDB" id="H6C388"/>
<protein>
    <submittedName>
        <fullName evidence="1">Uncharacterized protein</fullName>
    </submittedName>
</protein>
<dbReference type="VEuPathDB" id="FungiDB:HMPREF1120_06121"/>
<dbReference type="GeneID" id="20310760"/>